<dbReference type="Proteomes" id="UP000180194">
    <property type="component" value="Unassembled WGS sequence"/>
</dbReference>
<comment type="caution">
    <text evidence="1">The sequence shown here is derived from an EMBL/GenBank/DDBJ whole genome shotgun (WGS) entry which is preliminary data.</text>
</comment>
<accession>A0ABX3CJJ5</accession>
<reference evidence="1 2" key="1">
    <citation type="submission" date="2016-07" db="EMBL/GenBank/DDBJ databases">
        <title>Bacillus oceanisediminis whole genome.</title>
        <authorList>
            <person name="Pal Y."/>
            <person name="Verma A."/>
            <person name="Mual P."/>
            <person name="Srinivasan K."/>
        </authorList>
    </citation>
    <scope>NUCLEOTIDE SEQUENCE [LARGE SCALE GENOMIC DNA]</scope>
    <source>
        <strain evidence="1 2">Bhandara28</strain>
    </source>
</reference>
<organism evidence="1 2">
    <name type="scientific">Cytobacillus oceanisediminis</name>
    <dbReference type="NCBI Taxonomy" id="665099"/>
    <lineage>
        <taxon>Bacteria</taxon>
        <taxon>Bacillati</taxon>
        <taxon>Bacillota</taxon>
        <taxon>Bacilli</taxon>
        <taxon>Bacillales</taxon>
        <taxon>Bacillaceae</taxon>
        <taxon>Cytobacillus</taxon>
    </lineage>
</organism>
<dbReference type="EMBL" id="MBRJ01000079">
    <property type="protein sequence ID" value="OHX38830.1"/>
    <property type="molecule type" value="Genomic_DNA"/>
</dbReference>
<sequence length="132" mass="14921">MPSDFIDDIANHIESKITLFDSLTVDVLPEDLNAITIRRTPSSPIGRYLDSSREWVIAFQILVKHQNQVQAIDTINELTVYLDELGPNAIIPADGSYQFIKSEIYTMPILVERDSRGSYIYSALFNANVTKN</sequence>
<evidence type="ECO:0000313" key="2">
    <source>
        <dbReference type="Proteomes" id="UP000180194"/>
    </source>
</evidence>
<name>A0ABX3CJJ5_9BACI</name>
<keyword evidence="2" id="KW-1185">Reference proteome</keyword>
<dbReference type="RefSeq" id="WP_071160374.1">
    <property type="nucleotide sequence ID" value="NZ_MBRJ01000079.1"/>
</dbReference>
<dbReference type="Pfam" id="PF12691">
    <property type="entry name" value="Phage_tail_terminator_6"/>
    <property type="match status" value="1"/>
</dbReference>
<gene>
    <name evidence="1" type="ORF">BBV17_04800</name>
</gene>
<dbReference type="InterPro" id="IPR024411">
    <property type="entry name" value="Tail_terminator_phage"/>
</dbReference>
<evidence type="ECO:0000313" key="1">
    <source>
        <dbReference type="EMBL" id="OHX38830.1"/>
    </source>
</evidence>
<protein>
    <recommendedName>
        <fullName evidence="3">Minor capsid protein</fullName>
    </recommendedName>
</protein>
<proteinExistence type="predicted"/>
<evidence type="ECO:0008006" key="3">
    <source>
        <dbReference type="Google" id="ProtNLM"/>
    </source>
</evidence>